<feature type="region of interest" description="Disordered" evidence="1">
    <location>
        <begin position="1"/>
        <end position="23"/>
    </location>
</feature>
<comment type="caution">
    <text evidence="2">The sequence shown here is derived from an EMBL/GenBank/DDBJ whole genome shotgun (WGS) entry which is preliminary data.</text>
</comment>
<gene>
    <name evidence="2" type="ORF">KP79_PYT09438</name>
</gene>
<sequence length="416" mass="45202">MGCGQSSSTAAPRPVATAAVPQEPKYAGPPVTYNIVNIDVPHEAQTGLAFGPQVEFKTLTGSIYLPALTNMYDLGFRMSTFNVSPGSMTASGFVSLKMETKLKTQGIFHKVSDEEKGKWKLCMEKSCLPQQVFATGLLQIGGTVTSQPTHIFQTIEKLSVDGGRLISIEVTGGSFSGASAAPAATMGMGAQPSMSLYGHSPNTLLCVDIFYDMPTTPGGEKYTYQIVPAQMSAVLKTMTGAIGGSWSVTFDWANIVGPYLSQGWKLVEVFLDQNNKSFSDRAFMASKITSEVGAMFIFEKPLSKINDNTPVYEAKMVEYKAPGKMKMTGIGKTTIEVNANWDSVIAQEGQNGWEIVRILQTPATIFKQSLSMTPEFGWMHFIYFQRKIMTAAPEPELQKTDEPPAPVMPPQQQESS</sequence>
<feature type="region of interest" description="Disordered" evidence="1">
    <location>
        <begin position="393"/>
        <end position="416"/>
    </location>
</feature>
<dbReference type="AlphaFoldDB" id="A0A210QNV2"/>
<organism evidence="2 3">
    <name type="scientific">Mizuhopecten yessoensis</name>
    <name type="common">Japanese scallop</name>
    <name type="synonym">Patinopecten yessoensis</name>
    <dbReference type="NCBI Taxonomy" id="6573"/>
    <lineage>
        <taxon>Eukaryota</taxon>
        <taxon>Metazoa</taxon>
        <taxon>Spiralia</taxon>
        <taxon>Lophotrochozoa</taxon>
        <taxon>Mollusca</taxon>
        <taxon>Bivalvia</taxon>
        <taxon>Autobranchia</taxon>
        <taxon>Pteriomorphia</taxon>
        <taxon>Pectinida</taxon>
        <taxon>Pectinoidea</taxon>
        <taxon>Pectinidae</taxon>
        <taxon>Mizuhopecten</taxon>
    </lineage>
</organism>
<keyword evidence="3" id="KW-1185">Reference proteome</keyword>
<accession>A0A210QNV2</accession>
<evidence type="ECO:0000313" key="3">
    <source>
        <dbReference type="Proteomes" id="UP000242188"/>
    </source>
</evidence>
<dbReference type="Proteomes" id="UP000242188">
    <property type="component" value="Unassembled WGS sequence"/>
</dbReference>
<dbReference type="EMBL" id="NEDP02002617">
    <property type="protein sequence ID" value="OWF50409.1"/>
    <property type="molecule type" value="Genomic_DNA"/>
</dbReference>
<reference evidence="2 3" key="1">
    <citation type="journal article" date="2017" name="Nat. Ecol. Evol.">
        <title>Scallop genome provides insights into evolution of bilaterian karyotype and development.</title>
        <authorList>
            <person name="Wang S."/>
            <person name="Zhang J."/>
            <person name="Jiao W."/>
            <person name="Li J."/>
            <person name="Xun X."/>
            <person name="Sun Y."/>
            <person name="Guo X."/>
            <person name="Huan P."/>
            <person name="Dong B."/>
            <person name="Zhang L."/>
            <person name="Hu X."/>
            <person name="Sun X."/>
            <person name="Wang J."/>
            <person name="Zhao C."/>
            <person name="Wang Y."/>
            <person name="Wang D."/>
            <person name="Huang X."/>
            <person name="Wang R."/>
            <person name="Lv J."/>
            <person name="Li Y."/>
            <person name="Zhang Z."/>
            <person name="Liu B."/>
            <person name="Lu W."/>
            <person name="Hui Y."/>
            <person name="Liang J."/>
            <person name="Zhou Z."/>
            <person name="Hou R."/>
            <person name="Li X."/>
            <person name="Liu Y."/>
            <person name="Li H."/>
            <person name="Ning X."/>
            <person name="Lin Y."/>
            <person name="Zhao L."/>
            <person name="Xing Q."/>
            <person name="Dou J."/>
            <person name="Li Y."/>
            <person name="Mao J."/>
            <person name="Guo H."/>
            <person name="Dou H."/>
            <person name="Li T."/>
            <person name="Mu C."/>
            <person name="Jiang W."/>
            <person name="Fu Q."/>
            <person name="Fu X."/>
            <person name="Miao Y."/>
            <person name="Liu J."/>
            <person name="Yu Q."/>
            <person name="Li R."/>
            <person name="Liao H."/>
            <person name="Li X."/>
            <person name="Kong Y."/>
            <person name="Jiang Z."/>
            <person name="Chourrout D."/>
            <person name="Li R."/>
            <person name="Bao Z."/>
        </authorList>
    </citation>
    <scope>NUCLEOTIDE SEQUENCE [LARGE SCALE GENOMIC DNA]</scope>
    <source>
        <strain evidence="2 3">PY_sf001</strain>
    </source>
</reference>
<feature type="compositionally biased region" description="Low complexity" evidence="1">
    <location>
        <begin position="1"/>
        <end position="21"/>
    </location>
</feature>
<protein>
    <submittedName>
        <fullName evidence="2">Uncharacterized protein</fullName>
    </submittedName>
</protein>
<dbReference type="OrthoDB" id="5970923at2759"/>
<proteinExistence type="predicted"/>
<evidence type="ECO:0000313" key="2">
    <source>
        <dbReference type="EMBL" id="OWF50409.1"/>
    </source>
</evidence>
<evidence type="ECO:0000256" key="1">
    <source>
        <dbReference type="SAM" id="MobiDB-lite"/>
    </source>
</evidence>
<name>A0A210QNV2_MIZYE</name>